<dbReference type="NCBIfam" id="TIGR00147">
    <property type="entry name" value="YegS/Rv2252/BmrU family lipid kinase"/>
    <property type="match status" value="1"/>
</dbReference>
<dbReference type="SUPFAM" id="SSF111331">
    <property type="entry name" value="NAD kinase/diacylglycerol kinase-like"/>
    <property type="match status" value="1"/>
</dbReference>
<dbReference type="GO" id="GO:0016301">
    <property type="term" value="F:kinase activity"/>
    <property type="evidence" value="ECO:0007669"/>
    <property type="project" value="UniProtKB-KW"/>
</dbReference>
<evidence type="ECO:0000256" key="9">
    <source>
        <dbReference type="ARBA" id="ARBA00022842"/>
    </source>
</evidence>
<evidence type="ECO:0000256" key="4">
    <source>
        <dbReference type="ARBA" id="ARBA00022679"/>
    </source>
</evidence>
<dbReference type="InterPro" id="IPR045540">
    <property type="entry name" value="YegS/DAGK_C"/>
</dbReference>
<keyword evidence="4" id="KW-0808">Transferase</keyword>
<reference evidence="14 16" key="1">
    <citation type="submission" date="2020-06" db="EMBL/GenBank/DDBJ databases">
        <title>Anoxygenic phototrophic Chloroflexota member uses a Type I reaction center.</title>
        <authorList>
            <person name="Tsuji J.M."/>
            <person name="Shaw N.A."/>
            <person name="Nagashima S."/>
            <person name="Venkiteswaran J."/>
            <person name="Schiff S.L."/>
            <person name="Hanada S."/>
            <person name="Tank M."/>
            <person name="Neufeld J.D."/>
        </authorList>
    </citation>
    <scope>NUCLEOTIDE SEQUENCE [LARGE SCALE GENOMIC DNA]</scope>
    <source>
        <strain evidence="14">L227-S17</strain>
    </source>
</reference>
<evidence type="ECO:0000256" key="12">
    <source>
        <dbReference type="ARBA" id="ARBA00023264"/>
    </source>
</evidence>
<reference evidence="15" key="2">
    <citation type="journal article" date="2024" name="Nature">
        <title>Anoxygenic phototroph of the Chloroflexota uses a type I reaction centre.</title>
        <authorList>
            <person name="Tsuji J.M."/>
            <person name="Shaw N.A."/>
            <person name="Nagashima S."/>
            <person name="Venkiteswaran J.J."/>
            <person name="Schiff S.L."/>
            <person name="Watanabe T."/>
            <person name="Fukui M."/>
            <person name="Hanada S."/>
            <person name="Tank M."/>
            <person name="Neufeld J.D."/>
        </authorList>
    </citation>
    <scope>NUCLEOTIDE SEQUENCE</scope>
    <source>
        <strain evidence="15">L227-S17</strain>
    </source>
</reference>
<comment type="cofactor">
    <cofactor evidence="1">
        <name>Mg(2+)</name>
        <dbReference type="ChEBI" id="CHEBI:18420"/>
    </cofactor>
</comment>
<feature type="domain" description="DAGKc" evidence="13">
    <location>
        <begin position="1"/>
        <end position="128"/>
    </location>
</feature>
<keyword evidence="8" id="KW-0067">ATP-binding</keyword>
<evidence type="ECO:0000256" key="7">
    <source>
        <dbReference type="ARBA" id="ARBA00022777"/>
    </source>
</evidence>
<comment type="similarity">
    <text evidence="2">Belongs to the diacylglycerol/lipid kinase family.</text>
</comment>
<evidence type="ECO:0000256" key="10">
    <source>
        <dbReference type="ARBA" id="ARBA00023098"/>
    </source>
</evidence>
<dbReference type="RefSeq" id="WP_341470886.1">
    <property type="nucleotide sequence ID" value="NZ_CP128400.1"/>
</dbReference>
<evidence type="ECO:0000256" key="11">
    <source>
        <dbReference type="ARBA" id="ARBA00023209"/>
    </source>
</evidence>
<dbReference type="Pfam" id="PF19279">
    <property type="entry name" value="YegS_C"/>
    <property type="match status" value="1"/>
</dbReference>
<evidence type="ECO:0000256" key="5">
    <source>
        <dbReference type="ARBA" id="ARBA00022723"/>
    </source>
</evidence>
<keyword evidence="17" id="KW-1185">Reference proteome</keyword>
<dbReference type="InterPro" id="IPR001206">
    <property type="entry name" value="Diacylglycerol_kinase_cat_dom"/>
</dbReference>
<evidence type="ECO:0000256" key="1">
    <source>
        <dbReference type="ARBA" id="ARBA00001946"/>
    </source>
</evidence>
<keyword evidence="7 14" id="KW-0418">Kinase</keyword>
<dbReference type="Gene3D" id="2.60.200.40">
    <property type="match status" value="1"/>
</dbReference>
<evidence type="ECO:0000313" key="14">
    <source>
        <dbReference type="EMBL" id="NWJ49055.1"/>
    </source>
</evidence>
<organism evidence="14 16">
    <name type="scientific">Candidatus Chlorohelix allophototropha</name>
    <dbReference type="NCBI Taxonomy" id="3003348"/>
    <lineage>
        <taxon>Bacteria</taxon>
        <taxon>Bacillati</taxon>
        <taxon>Chloroflexota</taxon>
        <taxon>Chloroflexia</taxon>
        <taxon>Candidatus Chloroheliales</taxon>
        <taxon>Candidatus Chloroheliaceae</taxon>
        <taxon>Candidatus Chlorohelix</taxon>
    </lineage>
</organism>
<dbReference type="Proteomes" id="UP001431572">
    <property type="component" value="Chromosome 2"/>
</dbReference>
<evidence type="ECO:0000256" key="6">
    <source>
        <dbReference type="ARBA" id="ARBA00022741"/>
    </source>
</evidence>
<evidence type="ECO:0000313" key="17">
    <source>
        <dbReference type="Proteomes" id="UP001431572"/>
    </source>
</evidence>
<dbReference type="InterPro" id="IPR005218">
    <property type="entry name" value="Diacylglycerol/lipid_kinase"/>
</dbReference>
<dbReference type="PANTHER" id="PTHR12358:SF106">
    <property type="entry name" value="LIPID KINASE YEGS"/>
    <property type="match status" value="1"/>
</dbReference>
<dbReference type="GO" id="GO:0005886">
    <property type="term" value="C:plasma membrane"/>
    <property type="evidence" value="ECO:0007669"/>
    <property type="project" value="TreeGrafter"/>
</dbReference>
<dbReference type="GO" id="GO:0046872">
    <property type="term" value="F:metal ion binding"/>
    <property type="evidence" value="ECO:0007669"/>
    <property type="project" value="UniProtKB-KW"/>
</dbReference>
<dbReference type="GO" id="GO:0008654">
    <property type="term" value="P:phospholipid biosynthetic process"/>
    <property type="evidence" value="ECO:0007669"/>
    <property type="project" value="UniProtKB-KW"/>
</dbReference>
<evidence type="ECO:0000256" key="8">
    <source>
        <dbReference type="ARBA" id="ARBA00022840"/>
    </source>
</evidence>
<dbReference type="Pfam" id="PF00781">
    <property type="entry name" value="DAGK_cat"/>
    <property type="match status" value="1"/>
</dbReference>
<keyword evidence="3" id="KW-0444">Lipid biosynthesis</keyword>
<evidence type="ECO:0000256" key="3">
    <source>
        <dbReference type="ARBA" id="ARBA00022516"/>
    </source>
</evidence>
<protein>
    <submittedName>
        <fullName evidence="14">Diacylglycerol kinase family lipid kinase</fullName>
    </submittedName>
</protein>
<dbReference type="EMBL" id="CP128400">
    <property type="protein sequence ID" value="WJW68983.1"/>
    <property type="molecule type" value="Genomic_DNA"/>
</dbReference>
<accession>A0A8T7MA96</accession>
<dbReference type="InterPro" id="IPR050187">
    <property type="entry name" value="Lipid_Phosphate_FormReg"/>
</dbReference>
<dbReference type="EMBL" id="JACATZ010000003">
    <property type="protein sequence ID" value="NWJ49055.1"/>
    <property type="molecule type" value="Genomic_DNA"/>
</dbReference>
<evidence type="ECO:0000313" key="15">
    <source>
        <dbReference type="EMBL" id="WJW68983.1"/>
    </source>
</evidence>
<gene>
    <name evidence="14" type="ORF">HXX08_24625</name>
    <name evidence="15" type="ORF">OZ401_002574</name>
</gene>
<sequence>MKIFIIYNPAAGSARRFNRLSRLIHNLSLMGHSITLYPTRFGGEATELANRAIAEGAEVIVAVGGDGTVNEIVQALAGKRVPLAVYPSGTTNVWCQQINMPVNPRLASEVISSGARKQVDLGWVDGRYFLLMLGIGFDGEVVKGINPGLKQRLGKLAYVFSGLKALNYRAREVSITLETKESFELRQKYHSGMLIFTNSERYAILKIAHEAQLDDGSLNLLVFEDYGFISKIKRAISLALNRTEQDPRIARFAIKSAKIELKKPAAGQIDGDFWGQCGPEPLEIRCVPGALDVIVPHDAPGNIFINQTLKIT</sequence>
<keyword evidence="9" id="KW-0460">Magnesium</keyword>
<dbReference type="Proteomes" id="UP000521676">
    <property type="component" value="Unassembled WGS sequence"/>
</dbReference>
<keyword evidence="10" id="KW-0443">Lipid metabolism</keyword>
<keyword evidence="12" id="KW-1208">Phospholipid metabolism</keyword>
<dbReference type="GO" id="GO:0005524">
    <property type="term" value="F:ATP binding"/>
    <property type="evidence" value="ECO:0007669"/>
    <property type="project" value="UniProtKB-KW"/>
</dbReference>
<dbReference type="PROSITE" id="PS50146">
    <property type="entry name" value="DAGK"/>
    <property type="match status" value="1"/>
</dbReference>
<dbReference type="InterPro" id="IPR017438">
    <property type="entry name" value="ATP-NAD_kinase_N"/>
</dbReference>
<dbReference type="PANTHER" id="PTHR12358">
    <property type="entry name" value="SPHINGOSINE KINASE"/>
    <property type="match status" value="1"/>
</dbReference>
<name>A0A8T7MA96_9CHLR</name>
<evidence type="ECO:0000313" key="16">
    <source>
        <dbReference type="Proteomes" id="UP000521676"/>
    </source>
</evidence>
<dbReference type="Gene3D" id="3.40.50.10330">
    <property type="entry name" value="Probable inorganic polyphosphate/atp-NAD kinase, domain 1"/>
    <property type="match status" value="1"/>
</dbReference>
<keyword evidence="5" id="KW-0479">Metal-binding</keyword>
<keyword evidence="6" id="KW-0547">Nucleotide-binding</keyword>
<dbReference type="InterPro" id="IPR016064">
    <property type="entry name" value="NAD/diacylglycerol_kinase_sf"/>
</dbReference>
<evidence type="ECO:0000259" key="13">
    <source>
        <dbReference type="PROSITE" id="PS50146"/>
    </source>
</evidence>
<keyword evidence="11" id="KW-0594">Phospholipid biosynthesis</keyword>
<proteinExistence type="inferred from homology"/>
<dbReference type="AlphaFoldDB" id="A0A8T7MA96"/>
<evidence type="ECO:0000256" key="2">
    <source>
        <dbReference type="ARBA" id="ARBA00005983"/>
    </source>
</evidence>